<protein>
    <recommendedName>
        <fullName evidence="6">Large ribosomal subunit protein bL21</fullName>
    </recommendedName>
</protein>
<sequence>MEPIEESVVYAVVKAGGAQHKVGVGDTFTVNRLSGEAGDTVTLPAILLVDGDTVTADAQTLAGVTVTGEIVEHGKGPKIHIHKFKNKTGYHKRQGHRQPLTSVVVRDITKG</sequence>
<evidence type="ECO:0000256" key="1">
    <source>
        <dbReference type="ARBA" id="ARBA00008563"/>
    </source>
</evidence>
<evidence type="ECO:0000313" key="8">
    <source>
        <dbReference type="EMBL" id="GGL82243.1"/>
    </source>
</evidence>
<evidence type="ECO:0000256" key="7">
    <source>
        <dbReference type="RuleBase" id="RU000562"/>
    </source>
</evidence>
<comment type="subunit">
    <text evidence="6">Part of the 50S ribosomal subunit. Contacts protein L20.</text>
</comment>
<dbReference type="InterPro" id="IPR028909">
    <property type="entry name" value="bL21-like"/>
</dbReference>
<comment type="similarity">
    <text evidence="1 6 7">Belongs to the bacterial ribosomal protein bL21 family.</text>
</comment>
<evidence type="ECO:0000256" key="6">
    <source>
        <dbReference type="HAMAP-Rule" id="MF_01363"/>
    </source>
</evidence>
<evidence type="ECO:0000256" key="5">
    <source>
        <dbReference type="ARBA" id="ARBA00023274"/>
    </source>
</evidence>
<keyword evidence="3 6" id="KW-0694">RNA-binding</keyword>
<proteinExistence type="inferred from homology"/>
<organism evidence="8 9">
    <name type="scientific">Modestobacter marinus</name>
    <dbReference type="NCBI Taxonomy" id="477641"/>
    <lineage>
        <taxon>Bacteria</taxon>
        <taxon>Bacillati</taxon>
        <taxon>Actinomycetota</taxon>
        <taxon>Actinomycetes</taxon>
        <taxon>Geodermatophilales</taxon>
        <taxon>Geodermatophilaceae</taxon>
        <taxon>Modestobacter</taxon>
    </lineage>
</organism>
<reference evidence="9" key="1">
    <citation type="journal article" date="2019" name="Int. J. Syst. Evol. Microbiol.">
        <title>The Global Catalogue of Microorganisms (GCM) 10K type strain sequencing project: providing services to taxonomists for standard genome sequencing and annotation.</title>
        <authorList>
            <consortium name="The Broad Institute Genomics Platform"/>
            <consortium name="The Broad Institute Genome Sequencing Center for Infectious Disease"/>
            <person name="Wu L."/>
            <person name="Ma J."/>
        </authorList>
    </citation>
    <scope>NUCLEOTIDE SEQUENCE [LARGE SCALE GENOMIC DNA]</scope>
    <source>
        <strain evidence="9">CGMCC 4.5581</strain>
    </source>
</reference>
<dbReference type="InterPro" id="IPR036164">
    <property type="entry name" value="bL21-like_sf"/>
</dbReference>
<dbReference type="EMBL" id="BMMI01000010">
    <property type="protein sequence ID" value="GGL82243.1"/>
    <property type="molecule type" value="Genomic_DNA"/>
</dbReference>
<name>A0ABQ2GA44_9ACTN</name>
<keyword evidence="9" id="KW-1185">Reference proteome</keyword>
<dbReference type="Proteomes" id="UP000648663">
    <property type="component" value="Unassembled WGS sequence"/>
</dbReference>
<dbReference type="Pfam" id="PF00829">
    <property type="entry name" value="Ribosomal_L21p"/>
    <property type="match status" value="1"/>
</dbReference>
<dbReference type="SUPFAM" id="SSF141091">
    <property type="entry name" value="L21p-like"/>
    <property type="match status" value="1"/>
</dbReference>
<dbReference type="InterPro" id="IPR018258">
    <property type="entry name" value="Ribosomal_bL21_CS"/>
</dbReference>
<evidence type="ECO:0000313" key="9">
    <source>
        <dbReference type="Proteomes" id="UP000648663"/>
    </source>
</evidence>
<dbReference type="NCBIfam" id="TIGR00061">
    <property type="entry name" value="L21"/>
    <property type="match status" value="1"/>
</dbReference>
<comment type="caution">
    <text evidence="8">The sequence shown here is derived from an EMBL/GenBank/DDBJ whole genome shotgun (WGS) entry which is preliminary data.</text>
</comment>
<dbReference type="PANTHER" id="PTHR21349">
    <property type="entry name" value="50S RIBOSOMAL PROTEIN L21"/>
    <property type="match status" value="1"/>
</dbReference>
<accession>A0ABQ2GA44</accession>
<keyword evidence="4 6" id="KW-0689">Ribosomal protein</keyword>
<gene>
    <name evidence="6 8" type="primary">rplU</name>
    <name evidence="8" type="ORF">GCM10011589_43320</name>
</gene>
<dbReference type="GO" id="GO:0005840">
    <property type="term" value="C:ribosome"/>
    <property type="evidence" value="ECO:0007669"/>
    <property type="project" value="UniProtKB-KW"/>
</dbReference>
<keyword evidence="5 6" id="KW-0687">Ribonucleoprotein</keyword>
<evidence type="ECO:0000256" key="4">
    <source>
        <dbReference type="ARBA" id="ARBA00022980"/>
    </source>
</evidence>
<dbReference type="HAMAP" id="MF_01363">
    <property type="entry name" value="Ribosomal_bL21"/>
    <property type="match status" value="1"/>
</dbReference>
<comment type="function">
    <text evidence="6 7">This protein binds to 23S rRNA in the presence of protein L20.</text>
</comment>
<keyword evidence="2 6" id="KW-0699">rRNA-binding</keyword>
<evidence type="ECO:0000256" key="2">
    <source>
        <dbReference type="ARBA" id="ARBA00022730"/>
    </source>
</evidence>
<dbReference type="PANTHER" id="PTHR21349:SF0">
    <property type="entry name" value="LARGE RIBOSOMAL SUBUNIT PROTEIN BL21M"/>
    <property type="match status" value="1"/>
</dbReference>
<dbReference type="InterPro" id="IPR001787">
    <property type="entry name" value="Ribosomal_bL21"/>
</dbReference>
<dbReference type="PROSITE" id="PS01169">
    <property type="entry name" value="RIBOSOMAL_L21"/>
    <property type="match status" value="1"/>
</dbReference>
<evidence type="ECO:0000256" key="3">
    <source>
        <dbReference type="ARBA" id="ARBA00022884"/>
    </source>
</evidence>